<dbReference type="PROSITE" id="PS50294">
    <property type="entry name" value="WD_REPEATS_REGION"/>
    <property type="match status" value="2"/>
</dbReference>
<dbReference type="InterPro" id="IPR001680">
    <property type="entry name" value="WD40_rpt"/>
</dbReference>
<evidence type="ECO:0000313" key="2">
    <source>
        <dbReference type="EnsemblMetazoa" id="AATE014763-PA.1"/>
    </source>
</evidence>
<feature type="compositionally biased region" description="Polar residues" evidence="1">
    <location>
        <begin position="269"/>
        <end position="281"/>
    </location>
</feature>
<reference evidence="2" key="1">
    <citation type="submission" date="2022-08" db="UniProtKB">
        <authorList>
            <consortium name="EnsemblMetazoa"/>
        </authorList>
    </citation>
    <scope>IDENTIFICATION</scope>
    <source>
        <strain evidence="2">EBRO</strain>
    </source>
</reference>
<proteinExistence type="predicted"/>
<protein>
    <submittedName>
        <fullName evidence="2">WD_REPEATS_REGION domain-containing protein</fullName>
    </submittedName>
</protein>
<dbReference type="AlphaFoldDB" id="A0A182JB36"/>
<feature type="compositionally biased region" description="Polar residues" evidence="1">
    <location>
        <begin position="248"/>
        <end position="260"/>
    </location>
</feature>
<feature type="region of interest" description="Disordered" evidence="1">
    <location>
        <begin position="49"/>
        <end position="73"/>
    </location>
</feature>
<dbReference type="InterPro" id="IPR040067">
    <property type="entry name" value="WDR47"/>
</dbReference>
<dbReference type="PROSITE" id="PS50082">
    <property type="entry name" value="WD_REPEATS_2"/>
    <property type="match status" value="4"/>
</dbReference>
<dbReference type="PANTHER" id="PTHR19863">
    <property type="entry name" value="NEMITIN (NEURONAL ENRICHED MAP INTERACTING PROTEIN) HOMOLOG"/>
    <property type="match status" value="1"/>
</dbReference>
<feature type="compositionally biased region" description="Polar residues" evidence="1">
    <location>
        <begin position="293"/>
        <end position="303"/>
    </location>
</feature>
<organism evidence="2">
    <name type="scientific">Anopheles atroparvus</name>
    <name type="common">European mosquito</name>
    <dbReference type="NCBI Taxonomy" id="41427"/>
    <lineage>
        <taxon>Eukaryota</taxon>
        <taxon>Metazoa</taxon>
        <taxon>Ecdysozoa</taxon>
        <taxon>Arthropoda</taxon>
        <taxon>Hexapoda</taxon>
        <taxon>Insecta</taxon>
        <taxon>Pterygota</taxon>
        <taxon>Neoptera</taxon>
        <taxon>Endopterygota</taxon>
        <taxon>Diptera</taxon>
        <taxon>Nematocera</taxon>
        <taxon>Culicoidea</taxon>
        <taxon>Culicidae</taxon>
        <taxon>Anophelinae</taxon>
        <taxon>Anopheles</taxon>
    </lineage>
</organism>
<dbReference type="SMART" id="SM00320">
    <property type="entry name" value="WD40"/>
    <property type="match status" value="7"/>
</dbReference>
<feature type="compositionally biased region" description="Low complexity" evidence="1">
    <location>
        <begin position="233"/>
        <end position="242"/>
    </location>
</feature>
<feature type="compositionally biased region" description="Gly residues" evidence="1">
    <location>
        <begin position="53"/>
        <end position="71"/>
    </location>
</feature>
<dbReference type="InterPro" id="IPR015943">
    <property type="entry name" value="WD40/YVTN_repeat-like_dom_sf"/>
</dbReference>
<dbReference type="EnsemblMetazoa" id="AATE014763-RA">
    <property type="protein sequence ID" value="AATE014763-PA.1"/>
    <property type="gene ID" value="AATE014763"/>
</dbReference>
<feature type="region of interest" description="Disordered" evidence="1">
    <location>
        <begin position="216"/>
        <end position="325"/>
    </location>
</feature>
<accession>A0A182JB36</accession>
<evidence type="ECO:0000256" key="1">
    <source>
        <dbReference type="SAM" id="MobiDB-lite"/>
    </source>
</evidence>
<dbReference type="VEuPathDB" id="VectorBase:AATE014763"/>
<dbReference type="Pfam" id="PF00400">
    <property type="entry name" value="WD40"/>
    <property type="match status" value="4"/>
</dbReference>
<dbReference type="Gene3D" id="2.130.10.10">
    <property type="entry name" value="YVTN repeat-like/Quinoprotein amine dehydrogenase"/>
    <property type="match status" value="2"/>
</dbReference>
<sequence>MVLTAATTTSAASAIVPAPMTRYDRALPVNAMTEKRYSDRRLRPWPPTYNYGIPGGGGGPAGGGGGGGASGGSSTMVVPMAGGGKSRWMSAGLSDIGPALSPAAAAAVGVFGGLRGAGGSSAGSIYGGSVGGGGQPRYLYAPPGGALKRQNSDFFLNVKSASLAASTGYDFNNNYVVNNIASRKVKNIAGMTAIVDSDSNMEVVRRMSYKYRTKNVLSAGGAPSPSNGHSGKQQQQQQQQQQHHQHQLNNSGVNGTINNLSGGGGSSSRVVSPNQSTSSAPNAHGKQRALRHYTNNFGNNLNGGHSYDAGQQQHQHQQHPTVPTHGKKLLSLKNHRSVDNLLDNVNYSQYYQVNMTIFGNSSKRNQSDQNRPRFVAVTTLEDVQAVRCAEFHPNGRIYAVGSNSKTFRICEYPSLSEIREDHSTYQPTVLFKRTKHHKGSIYCMAWSPAGDLIATGSNDKTVKLMRFSESQKQLEGQEIELTMHDGTVRDLCFLEDSSNKSSLLISGGAGDCKIYVTDCETSTPFQALSGHGGHVLSLYNWGGVMFVSGSQDKTVRFWDLRTRGCVNMVTPATSPGSRQGSPVAAVCVDPSGRLLVSGHEDSSCVLYDIRGNRPIQCFKPHSSDVRSIRFSPSAYYLLTAGYDNKLVLTDLQGDLTMPLPSVVVAQHADKVISGRWHPVDFSFLSTSADKTATLWALPPI</sequence>
<dbReference type="STRING" id="41427.A0A182JB36"/>
<dbReference type="CDD" id="cd00200">
    <property type="entry name" value="WD40"/>
    <property type="match status" value="1"/>
</dbReference>
<dbReference type="PANTHER" id="PTHR19863:SF5">
    <property type="entry name" value="WD REPEAT-CONTAINING PROTEIN 47"/>
    <property type="match status" value="1"/>
</dbReference>
<dbReference type="SUPFAM" id="SSF50978">
    <property type="entry name" value="WD40 repeat-like"/>
    <property type="match status" value="1"/>
</dbReference>
<name>A0A182JB36_ANOAO</name>
<dbReference type="InterPro" id="IPR036322">
    <property type="entry name" value="WD40_repeat_dom_sf"/>
</dbReference>